<evidence type="ECO:0000313" key="2">
    <source>
        <dbReference type="Proteomes" id="UP000018936"/>
    </source>
</evidence>
<keyword evidence="1" id="KW-0808">Transferase</keyword>
<evidence type="ECO:0000313" key="1">
    <source>
        <dbReference type="EMBL" id="ETE65481.1"/>
    </source>
</evidence>
<feature type="non-terminal residue" evidence="1">
    <location>
        <position position="1"/>
    </location>
</feature>
<dbReference type="AlphaFoldDB" id="V8NU62"/>
<gene>
    <name evidence="1" type="primary">Kat2b</name>
    <name evidence="1" type="ORF">L345_08743</name>
</gene>
<dbReference type="Proteomes" id="UP000018936">
    <property type="component" value="Unassembled WGS sequence"/>
</dbReference>
<keyword evidence="2" id="KW-1185">Reference proteome</keyword>
<sequence length="72" mass="7768">KAQLRSAPRAKKLEKLGVYSACKIKGLHRRPAQRSPHLLLALRGRLKMCGSGSLGLQPGTRVRFPAGLPIGV</sequence>
<organism evidence="1 2">
    <name type="scientific">Ophiophagus hannah</name>
    <name type="common">King cobra</name>
    <name type="synonym">Naja hannah</name>
    <dbReference type="NCBI Taxonomy" id="8665"/>
    <lineage>
        <taxon>Eukaryota</taxon>
        <taxon>Metazoa</taxon>
        <taxon>Chordata</taxon>
        <taxon>Craniata</taxon>
        <taxon>Vertebrata</taxon>
        <taxon>Euteleostomi</taxon>
        <taxon>Lepidosauria</taxon>
        <taxon>Squamata</taxon>
        <taxon>Bifurcata</taxon>
        <taxon>Unidentata</taxon>
        <taxon>Episquamata</taxon>
        <taxon>Toxicofera</taxon>
        <taxon>Serpentes</taxon>
        <taxon>Colubroidea</taxon>
        <taxon>Elapidae</taxon>
        <taxon>Elapinae</taxon>
        <taxon>Ophiophagus</taxon>
    </lineage>
</organism>
<reference evidence="1 2" key="1">
    <citation type="journal article" date="2013" name="Proc. Natl. Acad. Sci. U.S.A.">
        <title>The king cobra genome reveals dynamic gene evolution and adaptation in the snake venom system.</title>
        <authorList>
            <person name="Vonk F.J."/>
            <person name="Casewell N.R."/>
            <person name="Henkel C.V."/>
            <person name="Heimberg A.M."/>
            <person name="Jansen H.J."/>
            <person name="McCleary R.J."/>
            <person name="Kerkkamp H.M."/>
            <person name="Vos R.A."/>
            <person name="Guerreiro I."/>
            <person name="Calvete J.J."/>
            <person name="Wuster W."/>
            <person name="Woods A.E."/>
            <person name="Logan J.M."/>
            <person name="Harrison R.A."/>
            <person name="Castoe T.A."/>
            <person name="de Koning A.P."/>
            <person name="Pollock D.D."/>
            <person name="Yandell M."/>
            <person name="Calderon D."/>
            <person name="Renjifo C."/>
            <person name="Currier R.B."/>
            <person name="Salgado D."/>
            <person name="Pla D."/>
            <person name="Sanz L."/>
            <person name="Hyder A.S."/>
            <person name="Ribeiro J.M."/>
            <person name="Arntzen J.W."/>
            <person name="van den Thillart G.E."/>
            <person name="Boetzer M."/>
            <person name="Pirovano W."/>
            <person name="Dirks R.P."/>
            <person name="Spaink H.P."/>
            <person name="Duboule D."/>
            <person name="McGlinn E."/>
            <person name="Kini R.M."/>
            <person name="Richardson M.K."/>
        </authorList>
    </citation>
    <scope>NUCLEOTIDE SEQUENCE</scope>
    <source>
        <tissue evidence="1">Blood</tissue>
    </source>
</reference>
<dbReference type="EMBL" id="AZIM01001872">
    <property type="protein sequence ID" value="ETE65481.1"/>
    <property type="molecule type" value="Genomic_DNA"/>
</dbReference>
<accession>V8NU62</accession>
<comment type="caution">
    <text evidence="1">The sequence shown here is derived from an EMBL/GenBank/DDBJ whole genome shotgun (WGS) entry which is preliminary data.</text>
</comment>
<dbReference type="OrthoDB" id="10597701at2759"/>
<dbReference type="GO" id="GO:0016740">
    <property type="term" value="F:transferase activity"/>
    <property type="evidence" value="ECO:0007669"/>
    <property type="project" value="UniProtKB-KW"/>
</dbReference>
<name>V8NU62_OPHHA</name>
<proteinExistence type="predicted"/>
<protein>
    <submittedName>
        <fullName evidence="1">Histone acetyltransferase KAT2B</fullName>
    </submittedName>
</protein>